<dbReference type="Proteomes" id="UP000065822">
    <property type="component" value="Chromosome"/>
</dbReference>
<evidence type="ECO:0000313" key="1">
    <source>
        <dbReference type="EMBL" id="AMD85243.1"/>
    </source>
</evidence>
<organism evidence="2 4">
    <name type="scientific">Capnocytophaga haemolytica</name>
    <dbReference type="NCBI Taxonomy" id="45243"/>
    <lineage>
        <taxon>Bacteria</taxon>
        <taxon>Pseudomonadati</taxon>
        <taxon>Bacteroidota</taxon>
        <taxon>Flavobacteriia</taxon>
        <taxon>Flavobacteriales</taxon>
        <taxon>Flavobacteriaceae</taxon>
        <taxon>Capnocytophaga</taxon>
    </lineage>
</organism>
<dbReference type="AlphaFoldDB" id="A0AAX2GXY9"/>
<evidence type="ECO:0000313" key="2">
    <source>
        <dbReference type="EMBL" id="SNV03906.1"/>
    </source>
</evidence>
<protein>
    <recommendedName>
        <fullName evidence="5">DUF4304 domain-containing protein</fullName>
    </recommendedName>
</protein>
<evidence type="ECO:0008006" key="5">
    <source>
        <dbReference type="Google" id="ProtNLM"/>
    </source>
</evidence>
<accession>A0AAX2GXY9</accession>
<dbReference type="KEGG" id="chg:AXF12_06805"/>
<reference evidence="2 4" key="2">
    <citation type="submission" date="2017-06" db="EMBL/GenBank/DDBJ databases">
        <authorList>
            <consortium name="Pathogen Informatics"/>
        </authorList>
    </citation>
    <scope>NUCLEOTIDE SEQUENCE [LARGE SCALE GENOMIC DNA]</scope>
    <source>
        <strain evidence="2 4">NCTC12947</strain>
    </source>
</reference>
<gene>
    <name evidence="1" type="ORF">AXF12_06805</name>
    <name evidence="2" type="ORF">SAMEA44541418_00345</name>
</gene>
<evidence type="ECO:0000313" key="3">
    <source>
        <dbReference type="Proteomes" id="UP000065822"/>
    </source>
</evidence>
<dbReference type="EMBL" id="LT906449">
    <property type="protein sequence ID" value="SNV03906.1"/>
    <property type="molecule type" value="Genomic_DNA"/>
</dbReference>
<dbReference type="Proteomes" id="UP000215539">
    <property type="component" value="Chromosome 1"/>
</dbReference>
<evidence type="ECO:0000313" key="4">
    <source>
        <dbReference type="Proteomes" id="UP000215539"/>
    </source>
</evidence>
<name>A0AAX2GXY9_9FLAO</name>
<dbReference type="EMBL" id="CP014227">
    <property type="protein sequence ID" value="AMD85243.1"/>
    <property type="molecule type" value="Genomic_DNA"/>
</dbReference>
<reference evidence="1 3" key="1">
    <citation type="submission" date="2016-02" db="EMBL/GenBank/DDBJ databases">
        <authorList>
            <person name="Holder M.E."/>
            <person name="Ajami N.J."/>
            <person name="Petrosino J.F."/>
        </authorList>
    </citation>
    <scope>NUCLEOTIDE SEQUENCE [LARGE SCALE GENOMIC DNA]</scope>
    <source>
        <strain evidence="1 3">CCUG 32990</strain>
    </source>
</reference>
<dbReference type="RefSeq" id="WP_066429476.1">
    <property type="nucleotide sequence ID" value="NZ_CP014227.1"/>
</dbReference>
<keyword evidence="3" id="KW-1185">Reference proteome</keyword>
<proteinExistence type="predicted"/>
<sequence>MSFATETKQLRTSLKEQGFLQHTWSTTKRQLWLKPLDLEALVFVYVSFYEHRQGGNFCYLIASPPKLNGDDWQSNPLAYGIQIGEGYDQTDHFYDRCISRLENLLPSFSHLKEAVIAEMQHPSRITIAGIYPEEVAQKSIAILSAFRLLQQEPDFAELCVRSKEVWRKEKKIYWIEDTLAQKCIAPYADEVMLTHIEDYTYTLSNILATYSVFK</sequence>